<dbReference type="InParanoid" id="W0RDT5"/>
<dbReference type="Pfam" id="PF13521">
    <property type="entry name" value="AAA_28"/>
    <property type="match status" value="1"/>
</dbReference>
<dbReference type="eggNOG" id="COG3172">
    <property type="taxonomic scope" value="Bacteria"/>
</dbReference>
<dbReference type="Gene3D" id="3.40.50.300">
    <property type="entry name" value="P-loop containing nucleotide triphosphate hydrolases"/>
    <property type="match status" value="1"/>
</dbReference>
<name>W0RDT5_9BACT</name>
<keyword evidence="3" id="KW-1185">Reference proteome</keyword>
<organism evidence="2 3">
    <name type="scientific">Gemmatirosa kalamazoonensis</name>
    <dbReference type="NCBI Taxonomy" id="861299"/>
    <lineage>
        <taxon>Bacteria</taxon>
        <taxon>Pseudomonadati</taxon>
        <taxon>Gemmatimonadota</taxon>
        <taxon>Gemmatimonadia</taxon>
        <taxon>Gemmatimonadales</taxon>
        <taxon>Gemmatimonadaceae</taxon>
        <taxon>Gemmatirosa</taxon>
    </lineage>
</organism>
<evidence type="ECO:0000259" key="1">
    <source>
        <dbReference type="Pfam" id="PF13521"/>
    </source>
</evidence>
<dbReference type="SUPFAM" id="SSF52540">
    <property type="entry name" value="P-loop containing nucleoside triphosphate hydrolases"/>
    <property type="match status" value="1"/>
</dbReference>
<evidence type="ECO:0000313" key="3">
    <source>
        <dbReference type="Proteomes" id="UP000019151"/>
    </source>
</evidence>
<dbReference type="InterPro" id="IPR038727">
    <property type="entry name" value="NadR/Ttd14_AAA_dom"/>
</dbReference>
<dbReference type="STRING" id="861299.J421_0953"/>
<dbReference type="InterPro" id="IPR052735">
    <property type="entry name" value="NAD_biosynth-regulator"/>
</dbReference>
<dbReference type="PANTHER" id="PTHR37512">
    <property type="entry name" value="TRIFUNCTIONAL NAD BIOSYNTHESIS/REGULATOR PROTEIN NADR"/>
    <property type="match status" value="1"/>
</dbReference>
<evidence type="ECO:0000313" key="2">
    <source>
        <dbReference type="EMBL" id="AHG88490.1"/>
    </source>
</evidence>
<reference evidence="2 3" key="1">
    <citation type="journal article" date="2014" name="Genome Announc.">
        <title>Genome Sequence and Methylome of Soil Bacterium Gemmatirosa kalamazoonensis KBS708T, a Member of the Rarely Cultivated Gemmatimonadetes Phylum.</title>
        <authorList>
            <person name="Debruyn J.M."/>
            <person name="Radosevich M."/>
            <person name="Wommack K.E."/>
            <person name="Polson S.W."/>
            <person name="Hauser L.J."/>
            <person name="Fawaz M.N."/>
            <person name="Korlach J."/>
            <person name="Tsai Y.C."/>
        </authorList>
    </citation>
    <scope>NUCLEOTIDE SEQUENCE [LARGE SCALE GENOMIC DNA]</scope>
    <source>
        <strain evidence="2 3">KBS708</strain>
    </source>
</reference>
<dbReference type="AlphaFoldDB" id="W0RDT5"/>
<dbReference type="EMBL" id="CP007128">
    <property type="protein sequence ID" value="AHG88490.1"/>
    <property type="molecule type" value="Genomic_DNA"/>
</dbReference>
<sequence length="185" mass="20169">MRVVLTGPESTGKTELAGILARALDAPLSDEYAREYAESHPALGPDDVEPIARGQIANEDRARAEAESRRRPLVVHDTDLVSTVVYARHYYGDCPAWIVAAARARRADLYLLCVPDTPFEPDAVRDTPEARDALFTEFRAALDALGAEVVEISGDWAARERAARAAVEARHPGLHVRVSGGLKED</sequence>
<gene>
    <name evidence="2" type="ORF">J421_0953</name>
</gene>
<dbReference type="InterPro" id="IPR027417">
    <property type="entry name" value="P-loop_NTPase"/>
</dbReference>
<accession>W0RDT5</accession>
<feature type="domain" description="NadR/Ttd14 AAA" evidence="1">
    <location>
        <begin position="2"/>
        <end position="159"/>
    </location>
</feature>
<dbReference type="KEGG" id="gba:J421_0953"/>
<dbReference type="PANTHER" id="PTHR37512:SF1">
    <property type="entry name" value="NADR_TTD14 AAA DOMAIN-CONTAINING PROTEIN"/>
    <property type="match status" value="1"/>
</dbReference>
<dbReference type="HOGENOM" id="CLU_052648_3_0_0"/>
<dbReference type="PATRIC" id="fig|861299.3.peg.968"/>
<dbReference type="Proteomes" id="UP000019151">
    <property type="component" value="Chromosome"/>
</dbReference>
<dbReference type="OrthoDB" id="3249147at2"/>
<dbReference type="RefSeq" id="WP_025410025.1">
    <property type="nucleotide sequence ID" value="NZ_CP007128.1"/>
</dbReference>
<proteinExistence type="predicted"/>
<protein>
    <recommendedName>
        <fullName evidence="1">NadR/Ttd14 AAA domain-containing protein</fullName>
    </recommendedName>
</protein>